<proteinExistence type="predicted"/>
<dbReference type="EMBL" id="MK072415">
    <property type="protein sequence ID" value="AYV84669.1"/>
    <property type="molecule type" value="Genomic_DNA"/>
</dbReference>
<evidence type="ECO:0000313" key="1">
    <source>
        <dbReference type="EMBL" id="AYV84669.1"/>
    </source>
</evidence>
<accession>A0A3G5AGZ2</accession>
<organism evidence="1">
    <name type="scientific">Hyperionvirus sp</name>
    <dbReference type="NCBI Taxonomy" id="2487770"/>
    <lineage>
        <taxon>Viruses</taxon>
        <taxon>Varidnaviria</taxon>
        <taxon>Bamfordvirae</taxon>
        <taxon>Nucleocytoviricota</taxon>
        <taxon>Megaviricetes</taxon>
        <taxon>Imitervirales</taxon>
        <taxon>Mimiviridae</taxon>
        <taxon>Klosneuvirinae</taxon>
    </lineage>
</organism>
<sequence>MSFMPVIVGALRQGRRGRLLHWEGIRKLSKTLRITSIISMLVMILHAEKTSIAAL</sequence>
<name>A0A3G5AGZ2_9VIRU</name>
<protein>
    <submittedName>
        <fullName evidence="1">Uncharacterized protein</fullName>
    </submittedName>
</protein>
<gene>
    <name evidence="1" type="ORF">Hyperionvirus33_12</name>
</gene>
<reference evidence="1" key="1">
    <citation type="submission" date="2018-10" db="EMBL/GenBank/DDBJ databases">
        <title>Hidden diversity of soil giant viruses.</title>
        <authorList>
            <person name="Schulz F."/>
            <person name="Alteio L."/>
            <person name="Goudeau D."/>
            <person name="Ryan E.M."/>
            <person name="Malmstrom R.R."/>
            <person name="Blanchard J."/>
            <person name="Woyke T."/>
        </authorList>
    </citation>
    <scope>NUCLEOTIDE SEQUENCE</scope>
    <source>
        <strain evidence="1">HYV1</strain>
    </source>
</reference>